<sequence length="106" mass="12094">MDKTFKQTIEELHGRIARNIEQAAMERIDRLTEGSTVAEATADISNESLRAAVMDILLYSHLCARLRALTPGTLTREQGNELLSYVRERIVPYTPYPKNRLPHQLD</sequence>
<evidence type="ECO:0000313" key="1">
    <source>
        <dbReference type="EMBL" id="GHO97001.1"/>
    </source>
</evidence>
<keyword evidence="2" id="KW-1185">Reference proteome</keyword>
<organism evidence="1 2">
    <name type="scientific">Reticulibacter mediterranei</name>
    <dbReference type="NCBI Taxonomy" id="2778369"/>
    <lineage>
        <taxon>Bacteria</taxon>
        <taxon>Bacillati</taxon>
        <taxon>Chloroflexota</taxon>
        <taxon>Ktedonobacteria</taxon>
        <taxon>Ktedonobacterales</taxon>
        <taxon>Reticulibacteraceae</taxon>
        <taxon>Reticulibacter</taxon>
    </lineage>
</organism>
<proteinExistence type="predicted"/>
<dbReference type="AlphaFoldDB" id="A0A8J3IM07"/>
<gene>
    <name evidence="1" type="ORF">KSF_070490</name>
</gene>
<comment type="caution">
    <text evidence="1">The sequence shown here is derived from an EMBL/GenBank/DDBJ whole genome shotgun (WGS) entry which is preliminary data.</text>
</comment>
<dbReference type="EMBL" id="BNJK01000001">
    <property type="protein sequence ID" value="GHO97001.1"/>
    <property type="molecule type" value="Genomic_DNA"/>
</dbReference>
<reference evidence="1" key="1">
    <citation type="submission" date="2020-10" db="EMBL/GenBank/DDBJ databases">
        <title>Taxonomic study of unclassified bacteria belonging to the class Ktedonobacteria.</title>
        <authorList>
            <person name="Yabe S."/>
            <person name="Wang C.M."/>
            <person name="Zheng Y."/>
            <person name="Sakai Y."/>
            <person name="Cavaletti L."/>
            <person name="Monciardini P."/>
            <person name="Donadio S."/>
        </authorList>
    </citation>
    <scope>NUCLEOTIDE SEQUENCE</scope>
    <source>
        <strain evidence="1">ID150040</strain>
    </source>
</reference>
<accession>A0A8J3IM07</accession>
<evidence type="ECO:0000313" key="2">
    <source>
        <dbReference type="Proteomes" id="UP000597444"/>
    </source>
</evidence>
<name>A0A8J3IM07_9CHLR</name>
<dbReference type="RefSeq" id="WP_220207589.1">
    <property type="nucleotide sequence ID" value="NZ_BNJK01000001.1"/>
</dbReference>
<protein>
    <submittedName>
        <fullName evidence="1">Uncharacterized protein</fullName>
    </submittedName>
</protein>
<dbReference type="Proteomes" id="UP000597444">
    <property type="component" value="Unassembled WGS sequence"/>
</dbReference>